<dbReference type="CDD" id="cd06222">
    <property type="entry name" value="RNase_H_like"/>
    <property type="match status" value="1"/>
</dbReference>
<accession>A0ABR0N205</accession>
<gene>
    <name evidence="1" type="ORF">PVK06_039104</name>
</gene>
<name>A0ABR0N205_GOSAR</name>
<comment type="caution">
    <text evidence="1">The sequence shown here is derived from an EMBL/GenBank/DDBJ whole genome shotgun (WGS) entry which is preliminary data.</text>
</comment>
<sequence length="305" mass="34318">MVGRVKKQTFQGLKNYMHSQIENLCVHPLSQDGKEVFIKSVLQAIHIFTMPCFLLPTTFYVDLEKIIKRFLWKRQGGQGGMHWCNWFGNLPFLPMKEYLVCEGVVQYAALSAYLLKLDVINQQLHGRLIGVERWRPSDLLFVKVNFDATYSGSDLFPMHILSLDITQIGGIWKVGGAQGFSWFLHDWLGIWDLSARTQASKSVVARSSVLIAASLVFHGRWIISFVSSSVASLQLWFSLEDVKGSFKSTFEGKSFEDLFFLNTDGAVQIESGNAAVGGVVHNANGDWILGYNRHLGKCSIFNAEL</sequence>
<reference evidence="1 2" key="1">
    <citation type="submission" date="2023-03" db="EMBL/GenBank/DDBJ databases">
        <title>WGS of Gossypium arboreum.</title>
        <authorList>
            <person name="Yu D."/>
        </authorList>
    </citation>
    <scope>NUCLEOTIDE SEQUENCE [LARGE SCALE GENOMIC DNA]</scope>
    <source>
        <tissue evidence="1">Leaf</tissue>
    </source>
</reference>
<evidence type="ECO:0000313" key="2">
    <source>
        <dbReference type="Proteomes" id="UP001358586"/>
    </source>
</evidence>
<dbReference type="EMBL" id="JARKNE010000011">
    <property type="protein sequence ID" value="KAK5784578.1"/>
    <property type="molecule type" value="Genomic_DNA"/>
</dbReference>
<proteinExistence type="predicted"/>
<dbReference type="Proteomes" id="UP001358586">
    <property type="component" value="Chromosome 11"/>
</dbReference>
<protein>
    <submittedName>
        <fullName evidence="1">Uncharacterized protein</fullName>
    </submittedName>
</protein>
<organism evidence="1 2">
    <name type="scientific">Gossypium arboreum</name>
    <name type="common">Tree cotton</name>
    <name type="synonym">Gossypium nanking</name>
    <dbReference type="NCBI Taxonomy" id="29729"/>
    <lineage>
        <taxon>Eukaryota</taxon>
        <taxon>Viridiplantae</taxon>
        <taxon>Streptophyta</taxon>
        <taxon>Embryophyta</taxon>
        <taxon>Tracheophyta</taxon>
        <taxon>Spermatophyta</taxon>
        <taxon>Magnoliopsida</taxon>
        <taxon>eudicotyledons</taxon>
        <taxon>Gunneridae</taxon>
        <taxon>Pentapetalae</taxon>
        <taxon>rosids</taxon>
        <taxon>malvids</taxon>
        <taxon>Malvales</taxon>
        <taxon>Malvaceae</taxon>
        <taxon>Malvoideae</taxon>
        <taxon>Gossypium</taxon>
    </lineage>
</organism>
<evidence type="ECO:0000313" key="1">
    <source>
        <dbReference type="EMBL" id="KAK5784578.1"/>
    </source>
</evidence>
<keyword evidence="2" id="KW-1185">Reference proteome</keyword>
<dbReference type="InterPro" id="IPR044730">
    <property type="entry name" value="RNase_H-like_dom_plant"/>
</dbReference>